<dbReference type="InterPro" id="IPR037883">
    <property type="entry name" value="Knr4/Smi1-like_sf"/>
</dbReference>
<dbReference type="InterPro" id="IPR018958">
    <property type="entry name" value="Knr4/Smi1-like_dom"/>
</dbReference>
<dbReference type="GeneID" id="95373552"/>
<evidence type="ECO:0000259" key="1">
    <source>
        <dbReference type="Pfam" id="PF09346"/>
    </source>
</evidence>
<organism evidence="3 4">
    <name type="scientific">Paenibacillus chitinolyticus</name>
    <dbReference type="NCBI Taxonomy" id="79263"/>
    <lineage>
        <taxon>Bacteria</taxon>
        <taxon>Bacillati</taxon>
        <taxon>Bacillota</taxon>
        <taxon>Bacilli</taxon>
        <taxon>Bacillales</taxon>
        <taxon>Paenibacillaceae</taxon>
        <taxon>Paenibacillus</taxon>
    </lineage>
</organism>
<feature type="domain" description="Knr4/Smi1-like" evidence="1">
    <location>
        <begin position="74"/>
        <end position="130"/>
    </location>
</feature>
<evidence type="ECO:0000313" key="5">
    <source>
        <dbReference type="Proteomes" id="UP001527202"/>
    </source>
</evidence>
<dbReference type="EMBL" id="CP026520">
    <property type="protein sequence ID" value="QAV16501.1"/>
    <property type="molecule type" value="Genomic_DNA"/>
</dbReference>
<dbReference type="AlphaFoldDB" id="A0A410WQ86"/>
<proteinExistence type="predicted"/>
<reference evidence="3 4" key="1">
    <citation type="submission" date="2018-01" db="EMBL/GenBank/DDBJ databases">
        <title>The whole genome sequencing and assembly of Paenibacillus chitinolyticus KCCM 41400 strain.</title>
        <authorList>
            <person name="Kim J.-Y."/>
            <person name="Park M.-K."/>
            <person name="Lee Y.-J."/>
            <person name="Yi H."/>
            <person name="Bahn Y.-S."/>
            <person name="Kim J.F."/>
            <person name="Lee D.-W."/>
        </authorList>
    </citation>
    <scope>NUCLEOTIDE SEQUENCE [LARGE SCALE GENOMIC DNA]</scope>
    <source>
        <strain evidence="3 4">KCCM 41400</strain>
    </source>
</reference>
<protein>
    <submittedName>
        <fullName evidence="3">SMI1/KNR4 family protein</fullName>
    </submittedName>
</protein>
<evidence type="ECO:0000313" key="4">
    <source>
        <dbReference type="Proteomes" id="UP000288943"/>
    </source>
</evidence>
<evidence type="ECO:0000313" key="2">
    <source>
        <dbReference type="EMBL" id="MCY9597126.1"/>
    </source>
</evidence>
<dbReference type="KEGG" id="pchi:PC41400_01825"/>
<accession>A0A410WQ86</accession>
<dbReference type="OrthoDB" id="2580925at2"/>
<dbReference type="EMBL" id="JAMDMJ010000018">
    <property type="protein sequence ID" value="MCY9597126.1"/>
    <property type="molecule type" value="Genomic_DNA"/>
</dbReference>
<gene>
    <name evidence="2" type="ORF">M5X16_15305</name>
    <name evidence="3" type="ORF">PC41400_01825</name>
</gene>
<keyword evidence="5" id="KW-1185">Reference proteome</keyword>
<sequence length="279" mass="32318">MEDVKLTGTYTVDNCGKKEFYGTYYSSEVLSEGKGDKAPKLVQNHGASDEEIRNMEQWLKTLSYIVHGSDISLGCTEEQIEDAENRLGVSLPAELRIYYCTVGNDPLLTTDRNSKKKDRYLPLDEIHVSDGNIVYRMRKKEPFALSAVKRQMMFRDDEAWYWERNMESYCENVMITAAIFAISHMKQSAKGRLKGELVTSLQARKLAEQQFSDTFRALDTYYHPFCALFYNERERRLGWFRSNGMMADILIGTQTAKEIEDFGEMHGNIKFKYSEVSHY</sequence>
<dbReference type="Proteomes" id="UP000288943">
    <property type="component" value="Chromosome"/>
</dbReference>
<evidence type="ECO:0000313" key="3">
    <source>
        <dbReference type="EMBL" id="QAV16501.1"/>
    </source>
</evidence>
<dbReference type="Proteomes" id="UP001527202">
    <property type="component" value="Unassembled WGS sequence"/>
</dbReference>
<dbReference type="SUPFAM" id="SSF160631">
    <property type="entry name" value="SMI1/KNR4-like"/>
    <property type="match status" value="1"/>
</dbReference>
<reference evidence="2 5" key="2">
    <citation type="submission" date="2022-05" db="EMBL/GenBank/DDBJ databases">
        <title>Genome Sequencing of Bee-Associated Microbes.</title>
        <authorList>
            <person name="Dunlap C."/>
        </authorList>
    </citation>
    <scope>NUCLEOTIDE SEQUENCE [LARGE SCALE GENOMIC DNA]</scope>
    <source>
        <strain evidence="2 5">NRRL B-23120</strain>
    </source>
</reference>
<dbReference type="Pfam" id="PF09346">
    <property type="entry name" value="SMI1_KNR4"/>
    <property type="match status" value="1"/>
</dbReference>
<dbReference type="RefSeq" id="WP_042231838.1">
    <property type="nucleotide sequence ID" value="NZ_CP026520.1"/>
</dbReference>
<name>A0A410WQ86_9BACL</name>